<comment type="caution">
    <text evidence="1">The sequence shown here is derived from an EMBL/GenBank/DDBJ whole genome shotgun (WGS) entry which is preliminary data.</text>
</comment>
<name>A0A8H3M1G0_9GLOM</name>
<reference evidence="1" key="1">
    <citation type="submission" date="2019-10" db="EMBL/GenBank/DDBJ databases">
        <title>Conservation and host-specific expression of non-tandemly repeated heterogenous ribosome RNA gene in arbuscular mycorrhizal fungi.</title>
        <authorList>
            <person name="Maeda T."/>
            <person name="Kobayashi Y."/>
            <person name="Nakagawa T."/>
            <person name="Ezawa T."/>
            <person name="Yamaguchi K."/>
            <person name="Bino T."/>
            <person name="Nishimoto Y."/>
            <person name="Shigenobu S."/>
            <person name="Kawaguchi M."/>
        </authorList>
    </citation>
    <scope>NUCLEOTIDE SEQUENCE</scope>
    <source>
        <strain evidence="1">HR1</strain>
    </source>
</reference>
<evidence type="ECO:0000313" key="1">
    <source>
        <dbReference type="EMBL" id="GES98903.1"/>
    </source>
</evidence>
<gene>
    <name evidence="1" type="ORF">RCL2_002542900</name>
</gene>
<evidence type="ECO:0008006" key="3">
    <source>
        <dbReference type="Google" id="ProtNLM"/>
    </source>
</evidence>
<protein>
    <recommendedName>
        <fullName evidence="3">F-box domain-containing protein</fullName>
    </recommendedName>
</protein>
<dbReference type="Proteomes" id="UP000615446">
    <property type="component" value="Unassembled WGS sequence"/>
</dbReference>
<accession>A0A8H3M1G0</accession>
<dbReference type="SUPFAM" id="SSF52047">
    <property type="entry name" value="RNI-like"/>
    <property type="match status" value="1"/>
</dbReference>
<proteinExistence type="predicted"/>
<dbReference type="EMBL" id="BLAL01000274">
    <property type="protein sequence ID" value="GES98903.1"/>
    <property type="molecule type" value="Genomic_DNA"/>
</dbReference>
<evidence type="ECO:0000313" key="2">
    <source>
        <dbReference type="Proteomes" id="UP000615446"/>
    </source>
</evidence>
<organism evidence="1 2">
    <name type="scientific">Rhizophagus clarus</name>
    <dbReference type="NCBI Taxonomy" id="94130"/>
    <lineage>
        <taxon>Eukaryota</taxon>
        <taxon>Fungi</taxon>
        <taxon>Fungi incertae sedis</taxon>
        <taxon>Mucoromycota</taxon>
        <taxon>Glomeromycotina</taxon>
        <taxon>Glomeromycetes</taxon>
        <taxon>Glomerales</taxon>
        <taxon>Glomeraceae</taxon>
        <taxon>Rhizophagus</taxon>
    </lineage>
</organism>
<dbReference type="AlphaFoldDB" id="A0A8H3M1G0"/>
<sequence length="277" mass="32686">MIQNPFFSCLMVNRFWCDAVIPILWRNPWSYGDVEYDKAKSRLKSLYELKCDTSIESSYFYGLSYFCQYIQKLIINTMDPKPNNGIVKSLWKSFLALEMKANSLNYLKVCVTGIESTLIQEILPKLYKLKTLIIDSLYFTSEQLERLRMMAYNEPEVIKIDFNELDVISSIIENNGKCLKKILFRPYDIHDFDRIDFEANSLKFIRKVYENCPSIEYLSIIFLSSKKHVAEFEKLLRICTNLRSLLIVILDEKELNDEEDIYENSFKIGKKIIKNIN</sequence>